<accession>A0A166HZG9</accession>
<dbReference type="Pfam" id="PF14832">
    <property type="entry name" value="Tautomerase_3"/>
    <property type="match status" value="1"/>
</dbReference>
<organism evidence="2 3">
    <name type="scientific">Athelia psychrophila</name>
    <dbReference type="NCBI Taxonomy" id="1759441"/>
    <lineage>
        <taxon>Eukaryota</taxon>
        <taxon>Fungi</taxon>
        <taxon>Dikarya</taxon>
        <taxon>Basidiomycota</taxon>
        <taxon>Agaricomycotina</taxon>
        <taxon>Agaricomycetes</taxon>
        <taxon>Agaricomycetidae</taxon>
        <taxon>Atheliales</taxon>
        <taxon>Atheliaceae</taxon>
        <taxon>Athelia</taxon>
    </lineage>
</organism>
<gene>
    <name evidence="2" type="ORF">FIBSPDRAFT_862838</name>
</gene>
<proteinExistence type="predicted"/>
<reference evidence="2 3" key="1">
    <citation type="journal article" date="2016" name="Mol. Biol. Evol.">
        <title>Comparative Genomics of Early-Diverging Mushroom-Forming Fungi Provides Insights into the Origins of Lignocellulose Decay Capabilities.</title>
        <authorList>
            <person name="Nagy L.G."/>
            <person name="Riley R."/>
            <person name="Tritt A."/>
            <person name="Adam C."/>
            <person name="Daum C."/>
            <person name="Floudas D."/>
            <person name="Sun H."/>
            <person name="Yadav J.S."/>
            <person name="Pangilinan J."/>
            <person name="Larsson K.H."/>
            <person name="Matsuura K."/>
            <person name="Barry K."/>
            <person name="Labutti K."/>
            <person name="Kuo R."/>
            <person name="Ohm R.A."/>
            <person name="Bhattacharya S.S."/>
            <person name="Shirouzu T."/>
            <person name="Yoshinaga Y."/>
            <person name="Martin F.M."/>
            <person name="Grigoriev I.V."/>
            <person name="Hibbett D.S."/>
        </authorList>
    </citation>
    <scope>NUCLEOTIDE SEQUENCE [LARGE SCALE GENOMIC DNA]</scope>
    <source>
        <strain evidence="2 3">CBS 109695</strain>
    </source>
</reference>
<name>A0A166HZG9_9AGAM</name>
<dbReference type="InterPro" id="IPR014347">
    <property type="entry name" value="Tautomerase/MIF_sf"/>
</dbReference>
<dbReference type="Gene3D" id="3.30.429.10">
    <property type="entry name" value="Macrophage Migration Inhibitory Factor"/>
    <property type="match status" value="1"/>
</dbReference>
<sequence>MPLHRLFVPPTLYSDQDRKDIAAAITAVYKDLPPFYVLVLFVDVPVTHYFVSGRNNDKFLRIGVEHIARQFPDETAKRAFMDRYEAALAPWTKGRGIDWEVQITEDDRTLWNENGMNPPLPGTNAEELWRIQNKAVPYGSHKL</sequence>
<evidence type="ECO:0000313" key="2">
    <source>
        <dbReference type="EMBL" id="KZP19405.1"/>
    </source>
</evidence>
<feature type="domain" description="Tautomerase cis-CaaD-like" evidence="1">
    <location>
        <begin position="1"/>
        <end position="134"/>
    </location>
</feature>
<evidence type="ECO:0000259" key="1">
    <source>
        <dbReference type="Pfam" id="PF14832"/>
    </source>
</evidence>
<evidence type="ECO:0000313" key="3">
    <source>
        <dbReference type="Proteomes" id="UP000076532"/>
    </source>
</evidence>
<keyword evidence="3" id="KW-1185">Reference proteome</keyword>
<protein>
    <recommendedName>
        <fullName evidence="1">Tautomerase cis-CaaD-like domain-containing protein</fullName>
    </recommendedName>
</protein>
<dbReference type="Proteomes" id="UP000076532">
    <property type="component" value="Unassembled WGS sequence"/>
</dbReference>
<dbReference type="EMBL" id="KV417564">
    <property type="protein sequence ID" value="KZP19405.1"/>
    <property type="molecule type" value="Genomic_DNA"/>
</dbReference>
<dbReference type="AlphaFoldDB" id="A0A166HZG9"/>
<dbReference type="InterPro" id="IPR028116">
    <property type="entry name" value="Cis-CaaD-like"/>
</dbReference>
<dbReference type="OrthoDB" id="2129288at2759"/>